<keyword evidence="10" id="KW-1185">Reference proteome</keyword>
<evidence type="ECO:0000256" key="1">
    <source>
        <dbReference type="ARBA" id="ARBA00010462"/>
    </source>
</evidence>
<evidence type="ECO:0000256" key="3">
    <source>
        <dbReference type="ARBA" id="ARBA00023125"/>
    </source>
</evidence>
<evidence type="ECO:0000259" key="8">
    <source>
        <dbReference type="Pfam" id="PF02747"/>
    </source>
</evidence>
<dbReference type="CDD" id="cd00577">
    <property type="entry name" value="PCNA"/>
    <property type="match status" value="1"/>
</dbReference>
<dbReference type="GO" id="GO:0003677">
    <property type="term" value="F:DNA binding"/>
    <property type="evidence" value="ECO:0007669"/>
    <property type="project" value="UniProtKB-UniRule"/>
</dbReference>
<comment type="function">
    <text evidence="4">Sliding clamp subunit that acts as a moving platform for DNA processing. Responsible for tethering the catalytic subunit of DNA polymerase and other proteins to DNA during high-speed replication.</text>
</comment>
<dbReference type="EMBL" id="CP002098">
    <property type="protein sequence ID" value="ADM27001.1"/>
    <property type="molecule type" value="Genomic_DNA"/>
</dbReference>
<dbReference type="Pfam" id="PF00705">
    <property type="entry name" value="PCNA_N"/>
    <property type="match status" value="1"/>
</dbReference>
<proteinExistence type="inferred from homology"/>
<name>E0SPX9_IGNAA</name>
<evidence type="ECO:0000256" key="4">
    <source>
        <dbReference type="HAMAP-Rule" id="MF_00317"/>
    </source>
</evidence>
<comment type="subunit">
    <text evidence="4">Homotrimer. The subunits circularize to form a toroid; DNA passes through its center. Replication factor C (RFC) is required to load the toroid on the DNA.</text>
</comment>
<dbReference type="GO" id="GO:0006272">
    <property type="term" value="P:leading strand elongation"/>
    <property type="evidence" value="ECO:0007669"/>
    <property type="project" value="TreeGrafter"/>
</dbReference>
<dbReference type="HOGENOM" id="CLU_043978_1_0_2"/>
<protein>
    <recommendedName>
        <fullName evidence="4">DNA polymerase sliding clamp</fullName>
    </recommendedName>
    <alternativeName>
        <fullName evidence="4">Proliferating cell nuclear antigen homolog</fullName>
        <shortName evidence="4">PCNA</shortName>
    </alternativeName>
</protein>
<evidence type="ECO:0000313" key="10">
    <source>
        <dbReference type="Proteomes" id="UP000001304"/>
    </source>
</evidence>
<dbReference type="NCBIfam" id="NF002218">
    <property type="entry name" value="PRK01115.1-1"/>
    <property type="match status" value="1"/>
</dbReference>
<dbReference type="KEGG" id="iag:Igag_0150"/>
<evidence type="ECO:0000259" key="7">
    <source>
        <dbReference type="Pfam" id="PF00705"/>
    </source>
</evidence>
<organism evidence="9 10">
    <name type="scientific">Ignisphaera aggregans (strain DSM 17230 / JCM 13409 / AQ1.S1)</name>
    <dbReference type="NCBI Taxonomy" id="583356"/>
    <lineage>
        <taxon>Archaea</taxon>
        <taxon>Thermoproteota</taxon>
        <taxon>Thermoprotei</taxon>
        <taxon>Desulfurococcales</taxon>
        <taxon>Desulfurococcaceae</taxon>
        <taxon>Ignisphaera</taxon>
    </lineage>
</organism>
<dbReference type="SUPFAM" id="SSF55979">
    <property type="entry name" value="DNA clamp"/>
    <property type="match status" value="2"/>
</dbReference>
<dbReference type="InterPro" id="IPR022648">
    <property type="entry name" value="Pr_cel_nuc_antig_N"/>
</dbReference>
<evidence type="ECO:0000256" key="2">
    <source>
        <dbReference type="ARBA" id="ARBA00022705"/>
    </source>
</evidence>
<reference evidence="9 10" key="1">
    <citation type="journal article" date="2010" name="Stand. Genomic Sci.">
        <title>Complete genome sequence of Ignisphaera aggregans type strain (AQ1.S1).</title>
        <authorList>
            <person name="Goker M."/>
            <person name="Held B."/>
            <person name="Lapidus A."/>
            <person name="Nolan M."/>
            <person name="Spring S."/>
            <person name="Yasawong M."/>
            <person name="Lucas S."/>
            <person name="Glavina Del Rio T."/>
            <person name="Tice H."/>
            <person name="Cheng J.F."/>
            <person name="Goodwin L."/>
            <person name="Tapia R."/>
            <person name="Pitluck S."/>
            <person name="Liolios K."/>
            <person name="Ivanova N."/>
            <person name="Mavromatis K."/>
            <person name="Mikhailova N."/>
            <person name="Pati A."/>
            <person name="Chen A."/>
            <person name="Palaniappan K."/>
            <person name="Brambilla E."/>
            <person name="Land M."/>
            <person name="Hauser L."/>
            <person name="Chang Y.J."/>
            <person name="Jeffries C.D."/>
            <person name="Brettin T."/>
            <person name="Detter J.C."/>
            <person name="Han C."/>
            <person name="Rohde M."/>
            <person name="Sikorski J."/>
            <person name="Woyke T."/>
            <person name="Bristow J."/>
            <person name="Eisen J.A."/>
            <person name="Markowitz V."/>
            <person name="Hugenholtz P."/>
            <person name="Kyrpides N.C."/>
            <person name="Klenk H.P."/>
        </authorList>
    </citation>
    <scope>NUCLEOTIDE SEQUENCE [LARGE SCALE GENOMIC DNA]</scope>
    <source>
        <strain evidence="10">DSM 17230 / JCM 13409 / AQ1.S1</strain>
    </source>
</reference>
<comment type="similarity">
    <text evidence="1 4 5">Belongs to the PCNA family.</text>
</comment>
<feature type="domain" description="Proliferating cell nuclear antigen PCNA C-terminal" evidence="8">
    <location>
        <begin position="131"/>
        <end position="251"/>
    </location>
</feature>
<dbReference type="InterPro" id="IPR022649">
    <property type="entry name" value="Pr_cel_nuc_antig_C"/>
</dbReference>
<dbReference type="GO" id="GO:0030337">
    <property type="term" value="F:DNA polymerase processivity factor activity"/>
    <property type="evidence" value="ECO:0007669"/>
    <property type="project" value="UniProtKB-UniRule"/>
</dbReference>
<dbReference type="Gene3D" id="3.70.10.10">
    <property type="match status" value="1"/>
</dbReference>
<dbReference type="Proteomes" id="UP000001304">
    <property type="component" value="Chromosome"/>
</dbReference>
<keyword evidence="3 4" id="KW-0238">DNA-binding</keyword>
<keyword evidence="2 4" id="KW-0235">DNA replication</keyword>
<evidence type="ECO:0000313" key="9">
    <source>
        <dbReference type="EMBL" id="ADM27001.1"/>
    </source>
</evidence>
<accession>E0SPX9</accession>
<sequence length="253" mass="28076">MSLRAIYPVGNVFKKVSAALKSLVDQVPMVFQPDKFSIEALSPDKVSMIIFELPSSTFEEYNITEEIRVIADRDEFIKSLKRATKRDKVIFEYNAGSREMIIRVVNVKSNIEREYLVPLTEVGFEKIGELDIELEVTASLPTSELISIIKDAAVVGDEITLTYSSEKNSIKVSAHSELAEYTTVLKQFQPLSYLEASIGSAIVKYSVDHLKALTKILDLADECTIAFGPDKPLRISLEVAGGGKITVWIAPRG</sequence>
<dbReference type="PANTHER" id="PTHR11352:SF0">
    <property type="entry name" value="PROLIFERATING CELL NUCLEAR ANTIGEN"/>
    <property type="match status" value="1"/>
</dbReference>
<dbReference type="AlphaFoldDB" id="E0SPX9"/>
<dbReference type="PANTHER" id="PTHR11352">
    <property type="entry name" value="PROLIFERATING CELL NUCLEAR ANTIGEN"/>
    <property type="match status" value="1"/>
</dbReference>
<dbReference type="STRING" id="583356.Igag_0150"/>
<evidence type="ECO:0000256" key="6">
    <source>
        <dbReference type="RuleBase" id="RU003673"/>
    </source>
</evidence>
<comment type="function">
    <text evidence="6">Sliding clamp subunit. Responsible for tethering the catalytic subunit of DNA polymerase to DNA during high-speed replication.</text>
</comment>
<feature type="domain" description="Proliferating cell nuclear antigen PCNA N-terminal" evidence="7">
    <location>
        <begin position="9"/>
        <end position="119"/>
    </location>
</feature>
<dbReference type="GO" id="GO:0006275">
    <property type="term" value="P:regulation of DNA replication"/>
    <property type="evidence" value="ECO:0007669"/>
    <property type="project" value="UniProtKB-UniRule"/>
</dbReference>
<evidence type="ECO:0000256" key="5">
    <source>
        <dbReference type="RuleBase" id="RU003671"/>
    </source>
</evidence>
<gene>
    <name evidence="4" type="primary">pcn</name>
    <name evidence="9" type="ordered locus">Igag_0150</name>
</gene>
<dbReference type="InterPro" id="IPR046938">
    <property type="entry name" value="DNA_clamp_sf"/>
</dbReference>
<dbReference type="InterPro" id="IPR000730">
    <property type="entry name" value="Pr_cel_nuc_antig"/>
</dbReference>
<dbReference type="Pfam" id="PF02747">
    <property type="entry name" value="PCNA_C"/>
    <property type="match status" value="1"/>
</dbReference>
<dbReference type="PRINTS" id="PR00339">
    <property type="entry name" value="PCNACYCLIN"/>
</dbReference>
<dbReference type="HAMAP" id="MF_00317">
    <property type="entry name" value="DNApol_clamp_arch"/>
    <property type="match status" value="1"/>
</dbReference>